<dbReference type="NCBIfam" id="NF002614">
    <property type="entry name" value="PRK02265.1"/>
    <property type="match status" value="1"/>
</dbReference>
<name>A0AA41ZI48_9GAMM</name>
<gene>
    <name evidence="1" type="ORF">OQ287_12870</name>
</gene>
<dbReference type="Proteomes" id="UP001165678">
    <property type="component" value="Unassembled WGS sequence"/>
</dbReference>
<protein>
    <submittedName>
        <fullName evidence="1">Acetoacetate decarboxylase</fullName>
    </submittedName>
</protein>
<comment type="caution">
    <text evidence="1">The sequence shown here is derived from an EMBL/GenBank/DDBJ whole genome shotgun (WGS) entry which is preliminary data.</text>
</comment>
<evidence type="ECO:0000313" key="2">
    <source>
        <dbReference type="Proteomes" id="UP001165678"/>
    </source>
</evidence>
<dbReference type="Gene3D" id="2.40.400.10">
    <property type="entry name" value="Acetoacetate decarboxylase-like"/>
    <property type="match status" value="1"/>
</dbReference>
<dbReference type="InterPro" id="IPR010451">
    <property type="entry name" value="Acetoacetate_decarboxylase"/>
</dbReference>
<proteinExistence type="predicted"/>
<dbReference type="Pfam" id="PF06314">
    <property type="entry name" value="ADC"/>
    <property type="match status" value="1"/>
</dbReference>
<dbReference type="SUPFAM" id="SSF160104">
    <property type="entry name" value="Acetoacetate decarboxylase-like"/>
    <property type="match status" value="1"/>
</dbReference>
<accession>A0AA41ZI48</accession>
<dbReference type="InterPro" id="IPR023375">
    <property type="entry name" value="ADC_dom_sf"/>
</dbReference>
<dbReference type="AlphaFoldDB" id="A0AA41ZI48"/>
<keyword evidence="2" id="KW-1185">Reference proteome</keyword>
<dbReference type="EMBL" id="JAPIVE010000004">
    <property type="protein sequence ID" value="MCX2525136.1"/>
    <property type="molecule type" value="Genomic_DNA"/>
</dbReference>
<evidence type="ECO:0000313" key="1">
    <source>
        <dbReference type="EMBL" id="MCX2525136.1"/>
    </source>
</evidence>
<organism evidence="1 2">
    <name type="scientific">Larsenimonas rhizosphaerae</name>
    <dbReference type="NCBI Taxonomy" id="2944682"/>
    <lineage>
        <taxon>Bacteria</taxon>
        <taxon>Pseudomonadati</taxon>
        <taxon>Pseudomonadota</taxon>
        <taxon>Gammaproteobacteria</taxon>
        <taxon>Oceanospirillales</taxon>
        <taxon>Halomonadaceae</taxon>
        <taxon>Larsenimonas</taxon>
    </lineage>
</organism>
<sequence>MKKNPSLPEHSVAMPWDCPSYPPGPYRFVNREFFNITYRTDAQALRRVLPEPLTFDEPLVKFEFINMPDSTGFGQYVESGQVIPCLLEGKAYGYQRAMYLDDHAPIAGGRELWGFPKKLATPRLSIMHDTLTGTLEYAGMPVAQATMGFKHRALDTNRVRQDMLDTPTLLYKLIPHVDGSPRIAELVEVGLEDLVIKGAWEGPGRLQLYEHVFAPVADLPVRDIVSVQHILTDLTLPYGRVVHDYLA</sequence>
<reference evidence="1" key="1">
    <citation type="submission" date="2022-11" db="EMBL/GenBank/DDBJ databases">
        <title>Larsenimonas rhizosphaerae sp. nov., isolated from a tidal mudflat.</title>
        <authorList>
            <person name="Lee S.D."/>
            <person name="Kim I.S."/>
        </authorList>
    </citation>
    <scope>NUCLEOTIDE SEQUENCE</scope>
    <source>
        <strain evidence="1">GH2-1</strain>
    </source>
</reference>
<dbReference type="GO" id="GO:0016829">
    <property type="term" value="F:lyase activity"/>
    <property type="evidence" value="ECO:0007669"/>
    <property type="project" value="InterPro"/>
</dbReference>
<dbReference type="RefSeq" id="WP_265896699.1">
    <property type="nucleotide sequence ID" value="NZ_JAPIVE010000004.1"/>
</dbReference>